<proteinExistence type="predicted"/>
<dbReference type="InterPro" id="IPR010982">
    <property type="entry name" value="Lambda_DNA-bd_dom_sf"/>
</dbReference>
<evidence type="ECO:0000256" key="1">
    <source>
        <dbReference type="SAM" id="MobiDB-lite"/>
    </source>
</evidence>
<dbReference type="PROSITE" id="PS50943">
    <property type="entry name" value="HTH_CROC1"/>
    <property type="match status" value="1"/>
</dbReference>
<evidence type="ECO:0000313" key="3">
    <source>
        <dbReference type="EMBL" id="NYE70821.1"/>
    </source>
</evidence>
<dbReference type="SUPFAM" id="SSF47413">
    <property type="entry name" value="lambda repressor-like DNA-binding domains"/>
    <property type="match status" value="1"/>
</dbReference>
<feature type="region of interest" description="Disordered" evidence="1">
    <location>
        <begin position="17"/>
        <end position="38"/>
    </location>
</feature>
<evidence type="ECO:0000259" key="2">
    <source>
        <dbReference type="PROSITE" id="PS50943"/>
    </source>
</evidence>
<dbReference type="SMART" id="SM00530">
    <property type="entry name" value="HTH_XRE"/>
    <property type="match status" value="1"/>
</dbReference>
<dbReference type="Pfam" id="PF01381">
    <property type="entry name" value="HTH_3"/>
    <property type="match status" value="1"/>
</dbReference>
<sequence>MSSAELIQAVRRRKGLTQSQLARRAGTTQSAISRIERGVESPTVDRLADLLRAMGEHLDLGSTAIDPWADEEDLAADRRRGPADRLADGIALATFITELAGSARKAPA</sequence>
<dbReference type="GO" id="GO:0003677">
    <property type="term" value="F:DNA binding"/>
    <property type="evidence" value="ECO:0007669"/>
    <property type="project" value="InterPro"/>
</dbReference>
<dbReference type="InterPro" id="IPR001387">
    <property type="entry name" value="Cro/C1-type_HTH"/>
</dbReference>
<dbReference type="RefSeq" id="WP_179750567.1">
    <property type="nucleotide sequence ID" value="NZ_JACCBU010000001.1"/>
</dbReference>
<dbReference type="AlphaFoldDB" id="A0A7Y9I698"/>
<dbReference type="Proteomes" id="UP000569914">
    <property type="component" value="Unassembled WGS sequence"/>
</dbReference>
<gene>
    <name evidence="3" type="ORF">BKA15_002150</name>
</gene>
<dbReference type="Gene3D" id="1.10.260.40">
    <property type="entry name" value="lambda repressor-like DNA-binding domains"/>
    <property type="match status" value="1"/>
</dbReference>
<keyword evidence="4" id="KW-1185">Reference proteome</keyword>
<comment type="caution">
    <text evidence="3">The sequence shown here is derived from an EMBL/GenBank/DDBJ whole genome shotgun (WGS) entry which is preliminary data.</text>
</comment>
<evidence type="ECO:0000313" key="4">
    <source>
        <dbReference type="Proteomes" id="UP000569914"/>
    </source>
</evidence>
<dbReference type="EMBL" id="JACCBU010000001">
    <property type="protein sequence ID" value="NYE70821.1"/>
    <property type="molecule type" value="Genomic_DNA"/>
</dbReference>
<dbReference type="CDD" id="cd00093">
    <property type="entry name" value="HTH_XRE"/>
    <property type="match status" value="1"/>
</dbReference>
<feature type="compositionally biased region" description="Polar residues" evidence="1">
    <location>
        <begin position="17"/>
        <end position="32"/>
    </location>
</feature>
<protein>
    <submittedName>
        <fullName evidence="3">Transcriptional regulator with XRE-family HTH domain</fullName>
    </submittedName>
</protein>
<name>A0A7Y9I698_9ACTN</name>
<organism evidence="3 4">
    <name type="scientific">Microlunatus parietis</name>
    <dbReference type="NCBI Taxonomy" id="682979"/>
    <lineage>
        <taxon>Bacteria</taxon>
        <taxon>Bacillati</taxon>
        <taxon>Actinomycetota</taxon>
        <taxon>Actinomycetes</taxon>
        <taxon>Propionibacteriales</taxon>
        <taxon>Propionibacteriaceae</taxon>
        <taxon>Microlunatus</taxon>
    </lineage>
</organism>
<reference evidence="3 4" key="1">
    <citation type="submission" date="2020-07" db="EMBL/GenBank/DDBJ databases">
        <title>Sequencing the genomes of 1000 actinobacteria strains.</title>
        <authorList>
            <person name="Klenk H.-P."/>
        </authorList>
    </citation>
    <scope>NUCLEOTIDE SEQUENCE [LARGE SCALE GENOMIC DNA]</scope>
    <source>
        <strain evidence="3 4">DSM 22083</strain>
    </source>
</reference>
<accession>A0A7Y9I698</accession>
<feature type="domain" description="HTH cro/C1-type" evidence="2">
    <location>
        <begin position="7"/>
        <end position="60"/>
    </location>
</feature>